<feature type="compositionally biased region" description="Basic and acidic residues" evidence="1">
    <location>
        <begin position="1"/>
        <end position="10"/>
    </location>
</feature>
<evidence type="ECO:0000313" key="2">
    <source>
        <dbReference type="EMBL" id="VDP48529.1"/>
    </source>
</evidence>
<proteinExistence type="predicted"/>
<evidence type="ECO:0000313" key="3">
    <source>
        <dbReference type="Proteomes" id="UP000277204"/>
    </source>
</evidence>
<accession>A0A183N629</accession>
<name>A0A183N629_9TREM</name>
<gene>
    <name evidence="2" type="ORF">SMRZ_LOCUS23754</name>
</gene>
<dbReference type="EMBL" id="UZAI01019916">
    <property type="protein sequence ID" value="VDP48529.1"/>
    <property type="molecule type" value="Genomic_DNA"/>
</dbReference>
<reference evidence="2 3" key="1">
    <citation type="submission" date="2018-11" db="EMBL/GenBank/DDBJ databases">
        <authorList>
            <consortium name="Pathogen Informatics"/>
        </authorList>
    </citation>
    <scope>NUCLEOTIDE SEQUENCE [LARGE SCALE GENOMIC DNA]</scope>
    <source>
        <strain evidence="2 3">Zambia</strain>
    </source>
</reference>
<dbReference type="Proteomes" id="UP000277204">
    <property type="component" value="Unassembled WGS sequence"/>
</dbReference>
<keyword evidence="3" id="KW-1185">Reference proteome</keyword>
<protein>
    <submittedName>
        <fullName evidence="2">Uncharacterized protein</fullName>
    </submittedName>
</protein>
<dbReference type="AlphaFoldDB" id="A0A183N629"/>
<evidence type="ECO:0000256" key="1">
    <source>
        <dbReference type="SAM" id="MobiDB-lite"/>
    </source>
</evidence>
<sequence length="71" mass="8376">MNQLKLDHHGKPGGTGRPSRPDSILSDMCLDLFEQQQQQQQQQQDRTKILRFLNDNHHLLTKMKIDYISFL</sequence>
<organism evidence="2 3">
    <name type="scientific">Schistosoma margrebowiei</name>
    <dbReference type="NCBI Taxonomy" id="48269"/>
    <lineage>
        <taxon>Eukaryota</taxon>
        <taxon>Metazoa</taxon>
        <taxon>Spiralia</taxon>
        <taxon>Lophotrochozoa</taxon>
        <taxon>Platyhelminthes</taxon>
        <taxon>Trematoda</taxon>
        <taxon>Digenea</taxon>
        <taxon>Strigeidida</taxon>
        <taxon>Schistosomatoidea</taxon>
        <taxon>Schistosomatidae</taxon>
        <taxon>Schistosoma</taxon>
    </lineage>
</organism>
<feature type="region of interest" description="Disordered" evidence="1">
    <location>
        <begin position="1"/>
        <end position="23"/>
    </location>
</feature>